<comment type="caution">
    <text evidence="2">The sequence shown here is derived from an EMBL/GenBank/DDBJ whole genome shotgun (WGS) entry which is preliminary data.</text>
</comment>
<reference evidence="2" key="1">
    <citation type="submission" date="2023-03" db="EMBL/GenBank/DDBJ databases">
        <title>Massive genome expansion in bonnet fungi (Mycena s.s.) driven by repeated elements and novel gene families across ecological guilds.</title>
        <authorList>
            <consortium name="Lawrence Berkeley National Laboratory"/>
            <person name="Harder C.B."/>
            <person name="Miyauchi S."/>
            <person name="Viragh M."/>
            <person name="Kuo A."/>
            <person name="Thoen E."/>
            <person name="Andreopoulos B."/>
            <person name="Lu D."/>
            <person name="Skrede I."/>
            <person name="Drula E."/>
            <person name="Henrissat B."/>
            <person name="Morin E."/>
            <person name="Kohler A."/>
            <person name="Barry K."/>
            <person name="LaButti K."/>
            <person name="Morin E."/>
            <person name="Salamov A."/>
            <person name="Lipzen A."/>
            <person name="Mereny Z."/>
            <person name="Hegedus B."/>
            <person name="Baldrian P."/>
            <person name="Stursova M."/>
            <person name="Weitz H."/>
            <person name="Taylor A."/>
            <person name="Grigoriev I.V."/>
            <person name="Nagy L.G."/>
            <person name="Martin F."/>
            <person name="Kauserud H."/>
        </authorList>
    </citation>
    <scope>NUCLEOTIDE SEQUENCE</scope>
    <source>
        <strain evidence="2">CBHHK002</strain>
    </source>
</reference>
<feature type="transmembrane region" description="Helical" evidence="1">
    <location>
        <begin position="127"/>
        <end position="149"/>
    </location>
</feature>
<proteinExistence type="predicted"/>
<dbReference type="EMBL" id="JARIHO010000004">
    <property type="protein sequence ID" value="KAJ7362544.1"/>
    <property type="molecule type" value="Genomic_DNA"/>
</dbReference>
<evidence type="ECO:0000256" key="1">
    <source>
        <dbReference type="SAM" id="Phobius"/>
    </source>
</evidence>
<dbReference type="Proteomes" id="UP001218218">
    <property type="component" value="Unassembled WGS sequence"/>
</dbReference>
<feature type="transmembrane region" description="Helical" evidence="1">
    <location>
        <begin position="64"/>
        <end position="84"/>
    </location>
</feature>
<evidence type="ECO:0000313" key="2">
    <source>
        <dbReference type="EMBL" id="KAJ7362544.1"/>
    </source>
</evidence>
<dbReference type="AlphaFoldDB" id="A0AAD7ALX8"/>
<name>A0AAD7ALX8_9AGAR</name>
<gene>
    <name evidence="2" type="ORF">DFH08DRAFT_950807</name>
</gene>
<feature type="transmembrane region" description="Helical" evidence="1">
    <location>
        <begin position="96"/>
        <end position="121"/>
    </location>
</feature>
<evidence type="ECO:0000313" key="3">
    <source>
        <dbReference type="Proteomes" id="UP001218218"/>
    </source>
</evidence>
<accession>A0AAD7ALX8</accession>
<protein>
    <submittedName>
        <fullName evidence="2">Uncharacterized protein</fullName>
    </submittedName>
</protein>
<sequence>MSAAFFLQQTKTWASRMFLALSTILVSFSLVQASLDVASAVVFLRLPGLSGGSPEQAVLYKRLFWTRAALVAVNNAIADCLFLYRCAVIWASSPYYKVVIAIPAVLILSTLAMGLWAVFVLTTNSPIPYSFALVTNFILLSLTGMPGGYGGRDNK</sequence>
<keyword evidence="1" id="KW-0812">Transmembrane</keyword>
<keyword evidence="1" id="KW-0472">Membrane</keyword>
<keyword evidence="3" id="KW-1185">Reference proteome</keyword>
<keyword evidence="1" id="KW-1133">Transmembrane helix</keyword>
<organism evidence="2 3">
    <name type="scientific">Mycena albidolilacea</name>
    <dbReference type="NCBI Taxonomy" id="1033008"/>
    <lineage>
        <taxon>Eukaryota</taxon>
        <taxon>Fungi</taxon>
        <taxon>Dikarya</taxon>
        <taxon>Basidiomycota</taxon>
        <taxon>Agaricomycotina</taxon>
        <taxon>Agaricomycetes</taxon>
        <taxon>Agaricomycetidae</taxon>
        <taxon>Agaricales</taxon>
        <taxon>Marasmiineae</taxon>
        <taxon>Mycenaceae</taxon>
        <taxon>Mycena</taxon>
    </lineage>
</organism>